<evidence type="ECO:0000313" key="12">
    <source>
        <dbReference type="EMBL" id="WJW66164.1"/>
    </source>
</evidence>
<feature type="transmembrane region" description="Helical" evidence="8">
    <location>
        <begin position="575"/>
        <end position="595"/>
    </location>
</feature>
<keyword evidence="4" id="KW-0808">Transferase</keyword>
<keyword evidence="6 8" id="KW-1133">Transmembrane helix</keyword>
<dbReference type="GO" id="GO:0016763">
    <property type="term" value="F:pentosyltransferase activity"/>
    <property type="evidence" value="ECO:0007669"/>
    <property type="project" value="TreeGrafter"/>
</dbReference>
<evidence type="ECO:0000256" key="2">
    <source>
        <dbReference type="ARBA" id="ARBA00022475"/>
    </source>
</evidence>
<dbReference type="RefSeq" id="WP_341468045.1">
    <property type="nucleotide sequence ID" value="NZ_CP128399.1"/>
</dbReference>
<dbReference type="Proteomes" id="UP000521676">
    <property type="component" value="Unassembled WGS sequence"/>
</dbReference>
<keyword evidence="14" id="KW-1185">Reference proteome</keyword>
<dbReference type="EMBL" id="JACATZ010000001">
    <property type="protein sequence ID" value="NWJ44268.1"/>
    <property type="molecule type" value="Genomic_DNA"/>
</dbReference>
<reference evidence="12" key="2">
    <citation type="journal article" date="2024" name="Nature">
        <title>Anoxygenic phototroph of the Chloroflexota uses a type I reaction centre.</title>
        <authorList>
            <person name="Tsuji J.M."/>
            <person name="Shaw N.A."/>
            <person name="Nagashima S."/>
            <person name="Venkiteswaran J.J."/>
            <person name="Schiff S.L."/>
            <person name="Watanabe T."/>
            <person name="Fukui M."/>
            <person name="Hanada S."/>
            <person name="Tank M."/>
            <person name="Neufeld J.D."/>
        </authorList>
    </citation>
    <scope>NUCLEOTIDE SEQUENCE</scope>
    <source>
        <strain evidence="12">L227-S17</strain>
    </source>
</reference>
<dbReference type="Pfam" id="PF13231">
    <property type="entry name" value="PMT_2"/>
    <property type="match status" value="1"/>
</dbReference>
<evidence type="ECO:0000259" key="9">
    <source>
        <dbReference type="Pfam" id="PF13231"/>
    </source>
</evidence>
<feature type="transmembrane region" description="Helical" evidence="8">
    <location>
        <begin position="30"/>
        <end position="49"/>
    </location>
</feature>
<feature type="transmembrane region" description="Helical" evidence="8">
    <location>
        <begin position="229"/>
        <end position="247"/>
    </location>
</feature>
<feature type="transmembrane region" description="Helical" evidence="8">
    <location>
        <begin position="607"/>
        <end position="627"/>
    </location>
</feature>
<proteinExistence type="predicted"/>
<evidence type="ECO:0000256" key="4">
    <source>
        <dbReference type="ARBA" id="ARBA00022679"/>
    </source>
</evidence>
<dbReference type="AlphaFoldDB" id="A0A8T7LQI7"/>
<evidence type="ECO:0000256" key="7">
    <source>
        <dbReference type="ARBA" id="ARBA00023136"/>
    </source>
</evidence>
<keyword evidence="7 8" id="KW-0472">Membrane</keyword>
<feature type="transmembrane region" description="Helical" evidence="8">
    <location>
        <begin position="447"/>
        <end position="468"/>
    </location>
</feature>
<evidence type="ECO:0000313" key="11">
    <source>
        <dbReference type="EMBL" id="NWJ44268.1"/>
    </source>
</evidence>
<evidence type="ECO:0000313" key="13">
    <source>
        <dbReference type="Proteomes" id="UP000521676"/>
    </source>
</evidence>
<feature type="transmembrane region" description="Helical" evidence="8">
    <location>
        <begin position="362"/>
        <end position="383"/>
    </location>
</feature>
<evidence type="ECO:0000256" key="5">
    <source>
        <dbReference type="ARBA" id="ARBA00022692"/>
    </source>
</evidence>
<dbReference type="PANTHER" id="PTHR33908:SF3">
    <property type="entry name" value="UNDECAPRENYL PHOSPHATE-ALPHA-4-AMINO-4-DEOXY-L-ARABINOSE ARABINOSYL TRANSFERASE"/>
    <property type="match status" value="1"/>
</dbReference>
<feature type="transmembrane region" description="Helical" evidence="8">
    <location>
        <begin position="395"/>
        <end position="413"/>
    </location>
</feature>
<dbReference type="GO" id="GO:0009103">
    <property type="term" value="P:lipopolysaccharide biosynthetic process"/>
    <property type="evidence" value="ECO:0007669"/>
    <property type="project" value="UniProtKB-ARBA"/>
</dbReference>
<feature type="transmembrane region" description="Helical" evidence="8">
    <location>
        <begin position="419"/>
        <end position="440"/>
    </location>
</feature>
<evidence type="ECO:0000256" key="6">
    <source>
        <dbReference type="ARBA" id="ARBA00022989"/>
    </source>
</evidence>
<feature type="transmembrane region" description="Helical" evidence="8">
    <location>
        <begin position="131"/>
        <end position="152"/>
    </location>
</feature>
<evidence type="ECO:0000259" key="10">
    <source>
        <dbReference type="Pfam" id="PF24878"/>
    </source>
</evidence>
<gene>
    <name evidence="11" type="ORF">HXX08_00170</name>
    <name evidence="12" type="ORF">OZ401_001953</name>
</gene>
<reference evidence="11 13" key="1">
    <citation type="submission" date="2020-06" db="EMBL/GenBank/DDBJ databases">
        <title>Anoxygenic phototrophic Chloroflexota member uses a Type I reaction center.</title>
        <authorList>
            <person name="Tsuji J.M."/>
            <person name="Shaw N.A."/>
            <person name="Nagashima S."/>
            <person name="Venkiteswaran J."/>
            <person name="Schiff S.L."/>
            <person name="Hanada S."/>
            <person name="Tank M."/>
            <person name="Neufeld J.D."/>
        </authorList>
    </citation>
    <scope>NUCLEOTIDE SEQUENCE [LARGE SCALE GENOMIC DNA]</scope>
    <source>
        <strain evidence="11">L227-S17</strain>
    </source>
</reference>
<feature type="domain" description="Putative mannosyltransferase YkcA/B-like C-terminal" evidence="10">
    <location>
        <begin position="662"/>
        <end position="747"/>
    </location>
</feature>
<sequence>MSTMLEPISEIKSKIIQKPLGKIRWSWQSLPLGAILLLSSFLGIWNLSINGYSNNYYAAAVKSMIQSWSNFFFVSFDPGGFVTVDKPPVAFWVQAIFAKVLGFSGFSILLPEALAGVGSVFLLYIMVKRSFGTATGLVSALMLAITPIFVVMSRHNNPDSILVFTLMLAAWAMFRAADKGSFRCLLLAGALVGVAFNVKMLEAYVVLPAFYAMYFLLARTTWLKRIIHLAIVSVVIAVISLSWAVAVDLTPTNQRPYVDSSSVNSEIDLILNYNGLGRISGNEMGGSNSINPVNNNADGQAQGAPTFDSITLPPLPAGVDITPPTGFSPNGQAGGAPGGAGFGGQAGATRLITPQNGAEFNWFFPLAMLGIAYGGIYSFFGMGKGEERSRRLRSILLWGGWLLTFGVVFSFSKGVFHNYYLNIMAPAEAALAGIATVMLWKQYRKGGWMAYLLPLGIGATAFYQAYLLTDYTDWNWWLSPALVAVGVISLLGLVLGKVMKSERFGNIFQLIVMWVSMACLIVTPAVLSIRAVFTSITGSLPSATPSGVQVLPGLSTSSSSGAIPQAWLTFVGKNLSGQLILLAIVVGALLVVFGLRNLLRQQRWFNRPVISGVLLVMLLLGSTGWWINAAQAQTTTNTSAFSGQGMPFGGGAPGQGQANSVLVQYLVANQGDYKYLVAVADSNSASSYIIETGKPVMSLGGFSGSDNIVTSATQLEQMIANHTVRYFLLGGNGGRGGNTQVTQYVQQKCTVVSSSQYSGSGSNTSQSSGGGISFDGIKIMGGSEQLYVCGS</sequence>
<feature type="transmembrane region" description="Helical" evidence="8">
    <location>
        <begin position="158"/>
        <end position="174"/>
    </location>
</feature>
<keyword evidence="2" id="KW-1003">Cell membrane</keyword>
<protein>
    <submittedName>
        <fullName evidence="11">Glycosyltransferase family 39 protein</fullName>
    </submittedName>
</protein>
<dbReference type="GO" id="GO:0010041">
    <property type="term" value="P:response to iron(III) ion"/>
    <property type="evidence" value="ECO:0007669"/>
    <property type="project" value="TreeGrafter"/>
</dbReference>
<keyword evidence="5 8" id="KW-0812">Transmembrane</keyword>
<dbReference type="EMBL" id="CP128399">
    <property type="protein sequence ID" value="WJW66164.1"/>
    <property type="molecule type" value="Genomic_DNA"/>
</dbReference>
<dbReference type="GO" id="GO:0005886">
    <property type="term" value="C:plasma membrane"/>
    <property type="evidence" value="ECO:0007669"/>
    <property type="project" value="UniProtKB-SubCell"/>
</dbReference>
<evidence type="ECO:0000256" key="1">
    <source>
        <dbReference type="ARBA" id="ARBA00004651"/>
    </source>
</evidence>
<name>A0A8T7LQI7_9CHLR</name>
<evidence type="ECO:0000313" key="14">
    <source>
        <dbReference type="Proteomes" id="UP001431572"/>
    </source>
</evidence>
<dbReference type="InterPro" id="IPR050297">
    <property type="entry name" value="LipidA_mod_glycosyltrf_83"/>
</dbReference>
<evidence type="ECO:0000256" key="8">
    <source>
        <dbReference type="SAM" id="Phobius"/>
    </source>
</evidence>
<keyword evidence="3" id="KW-0328">Glycosyltransferase</keyword>
<feature type="transmembrane region" description="Helical" evidence="8">
    <location>
        <begin position="474"/>
        <end position="495"/>
    </location>
</feature>
<comment type="subcellular location">
    <subcellularLocation>
        <location evidence="1">Cell membrane</location>
        <topology evidence="1">Multi-pass membrane protein</topology>
    </subcellularLocation>
</comment>
<dbReference type="PANTHER" id="PTHR33908">
    <property type="entry name" value="MANNOSYLTRANSFERASE YKCB-RELATED"/>
    <property type="match status" value="1"/>
</dbReference>
<feature type="transmembrane region" description="Helical" evidence="8">
    <location>
        <begin position="204"/>
        <end position="222"/>
    </location>
</feature>
<feature type="transmembrane region" description="Helical" evidence="8">
    <location>
        <begin position="96"/>
        <end position="124"/>
    </location>
</feature>
<dbReference type="Proteomes" id="UP001431572">
    <property type="component" value="Chromosome 1"/>
</dbReference>
<accession>A0A8T7LQI7</accession>
<evidence type="ECO:0000256" key="3">
    <source>
        <dbReference type="ARBA" id="ARBA00022676"/>
    </source>
</evidence>
<dbReference type="InterPro" id="IPR056785">
    <property type="entry name" value="YkcA/B-like_C"/>
</dbReference>
<organism evidence="11 13">
    <name type="scientific">Candidatus Chlorohelix allophototropha</name>
    <dbReference type="NCBI Taxonomy" id="3003348"/>
    <lineage>
        <taxon>Bacteria</taxon>
        <taxon>Bacillati</taxon>
        <taxon>Chloroflexota</taxon>
        <taxon>Chloroflexia</taxon>
        <taxon>Candidatus Chloroheliales</taxon>
        <taxon>Candidatus Chloroheliaceae</taxon>
        <taxon>Candidatus Chlorohelix</taxon>
    </lineage>
</organism>
<feature type="transmembrane region" description="Helical" evidence="8">
    <location>
        <begin position="507"/>
        <end position="533"/>
    </location>
</feature>
<dbReference type="InterPro" id="IPR038731">
    <property type="entry name" value="RgtA/B/C-like"/>
</dbReference>
<feature type="domain" description="Glycosyltransferase RgtA/B/C/D-like" evidence="9">
    <location>
        <begin position="85"/>
        <end position="243"/>
    </location>
</feature>
<dbReference type="Pfam" id="PF24878">
    <property type="entry name" value="YkcB_C"/>
    <property type="match status" value="1"/>
</dbReference>